<dbReference type="SUPFAM" id="SSF55961">
    <property type="entry name" value="Bet v1-like"/>
    <property type="match status" value="1"/>
</dbReference>
<dbReference type="InterPro" id="IPR024949">
    <property type="entry name" value="Bet_v_I_allergen"/>
</dbReference>
<dbReference type="GO" id="GO:0006952">
    <property type="term" value="P:defense response"/>
    <property type="evidence" value="ECO:0007669"/>
    <property type="project" value="InterPro"/>
</dbReference>
<dbReference type="InterPro" id="IPR000916">
    <property type="entry name" value="Bet_v_I/MLP"/>
</dbReference>
<organism evidence="3 4">
    <name type="scientific">Anisodus acutangulus</name>
    <dbReference type="NCBI Taxonomy" id="402998"/>
    <lineage>
        <taxon>Eukaryota</taxon>
        <taxon>Viridiplantae</taxon>
        <taxon>Streptophyta</taxon>
        <taxon>Embryophyta</taxon>
        <taxon>Tracheophyta</taxon>
        <taxon>Spermatophyta</taxon>
        <taxon>Magnoliopsida</taxon>
        <taxon>eudicotyledons</taxon>
        <taxon>Gunneridae</taxon>
        <taxon>Pentapetalae</taxon>
        <taxon>asterids</taxon>
        <taxon>lamiids</taxon>
        <taxon>Solanales</taxon>
        <taxon>Solanaceae</taxon>
        <taxon>Solanoideae</taxon>
        <taxon>Hyoscyameae</taxon>
        <taxon>Anisodus</taxon>
    </lineage>
</organism>
<dbReference type="PRINTS" id="PR00634">
    <property type="entry name" value="BETALLERGEN"/>
</dbReference>
<evidence type="ECO:0000256" key="1">
    <source>
        <dbReference type="ARBA" id="ARBA00009744"/>
    </source>
</evidence>
<dbReference type="GO" id="GO:0005634">
    <property type="term" value="C:nucleus"/>
    <property type="evidence" value="ECO:0007669"/>
    <property type="project" value="TreeGrafter"/>
</dbReference>
<protein>
    <recommendedName>
        <fullName evidence="2">Bet v I/Major latex protein domain-containing protein</fullName>
    </recommendedName>
</protein>
<dbReference type="GO" id="GO:0005737">
    <property type="term" value="C:cytoplasm"/>
    <property type="evidence" value="ECO:0007669"/>
    <property type="project" value="TreeGrafter"/>
</dbReference>
<keyword evidence="4" id="KW-1185">Reference proteome</keyword>
<proteinExistence type="inferred from homology"/>
<dbReference type="InterPro" id="IPR050279">
    <property type="entry name" value="Plant_def-hormone_signal"/>
</dbReference>
<dbReference type="Pfam" id="PF00407">
    <property type="entry name" value="Bet_v_1"/>
    <property type="match status" value="1"/>
</dbReference>
<dbReference type="Gene3D" id="3.30.530.20">
    <property type="match status" value="1"/>
</dbReference>
<dbReference type="OrthoDB" id="1879545at2759"/>
<evidence type="ECO:0000259" key="2">
    <source>
        <dbReference type="Pfam" id="PF00407"/>
    </source>
</evidence>
<dbReference type="GO" id="GO:0010427">
    <property type="term" value="F:abscisic acid binding"/>
    <property type="evidence" value="ECO:0007669"/>
    <property type="project" value="InterPro"/>
</dbReference>
<dbReference type="AlphaFoldDB" id="A0A9Q1QZY4"/>
<reference evidence="4" key="1">
    <citation type="journal article" date="2023" name="Proc. Natl. Acad. Sci. U.S.A.">
        <title>Genomic and structural basis for evolution of tropane alkaloid biosynthesis.</title>
        <authorList>
            <person name="Wanga Y.-J."/>
            <person name="Taina T."/>
            <person name="Yua J.-Y."/>
            <person name="Lia J."/>
            <person name="Xua B."/>
            <person name="Chenc J."/>
            <person name="D'Auriad J.C."/>
            <person name="Huanga J.-P."/>
            <person name="Huanga S.-X."/>
        </authorList>
    </citation>
    <scope>NUCLEOTIDE SEQUENCE [LARGE SCALE GENOMIC DNA]</scope>
    <source>
        <strain evidence="4">cv. KIB-2019</strain>
    </source>
</reference>
<sequence>MTITSFTDEYTSPVPPSRIFSASIVDSHNLMPKLMPHAIKSIEFVQGNGGAGTIRQINFPEGGNFKSIKYRIDEINEEKFVYKYTLIEGDALVTRKNNL</sequence>
<gene>
    <name evidence="3" type="ORF">K7X08_007432</name>
</gene>
<accession>A0A9Q1QZY4</accession>
<dbReference type="GO" id="GO:0009738">
    <property type="term" value="P:abscisic acid-activated signaling pathway"/>
    <property type="evidence" value="ECO:0007669"/>
    <property type="project" value="InterPro"/>
</dbReference>
<feature type="domain" description="Bet v I/Major latex protein" evidence="2">
    <location>
        <begin position="1"/>
        <end position="93"/>
    </location>
</feature>
<name>A0A9Q1QZY4_9SOLA</name>
<dbReference type="Proteomes" id="UP001152561">
    <property type="component" value="Unassembled WGS sequence"/>
</dbReference>
<dbReference type="PANTHER" id="PTHR31213">
    <property type="entry name" value="OS08G0374000 PROTEIN-RELATED"/>
    <property type="match status" value="1"/>
</dbReference>
<evidence type="ECO:0000313" key="3">
    <source>
        <dbReference type="EMBL" id="KAJ8534108.1"/>
    </source>
</evidence>
<dbReference type="InterPro" id="IPR023393">
    <property type="entry name" value="START-like_dom_sf"/>
</dbReference>
<dbReference type="CDD" id="cd07816">
    <property type="entry name" value="Bet_v1-like"/>
    <property type="match status" value="1"/>
</dbReference>
<comment type="caution">
    <text evidence="3">The sequence shown here is derived from an EMBL/GenBank/DDBJ whole genome shotgun (WGS) entry which is preliminary data.</text>
</comment>
<dbReference type="GO" id="GO:0038023">
    <property type="term" value="F:signaling receptor activity"/>
    <property type="evidence" value="ECO:0007669"/>
    <property type="project" value="InterPro"/>
</dbReference>
<evidence type="ECO:0000313" key="4">
    <source>
        <dbReference type="Proteomes" id="UP001152561"/>
    </source>
</evidence>
<dbReference type="FunFam" id="3.30.530.20:FF:000007">
    <property type="entry name" value="Major pollen allergen Bet v 1-A"/>
    <property type="match status" value="1"/>
</dbReference>
<dbReference type="GO" id="GO:0004864">
    <property type="term" value="F:protein phosphatase inhibitor activity"/>
    <property type="evidence" value="ECO:0007669"/>
    <property type="project" value="InterPro"/>
</dbReference>
<dbReference type="EMBL" id="JAJAGQ010000019">
    <property type="protein sequence ID" value="KAJ8534108.1"/>
    <property type="molecule type" value="Genomic_DNA"/>
</dbReference>
<dbReference type="PANTHER" id="PTHR31213:SF70">
    <property type="entry name" value="MAJOR ALLERGEN PRU AR 1-LIKE"/>
    <property type="match status" value="1"/>
</dbReference>
<comment type="similarity">
    <text evidence="1">Belongs to the BetVI family.</text>
</comment>